<sequence>MLRPVLLTCLSLVLAAAAAEVAEIGVWKAGWGEARLTPGGIRSPGGLRLDDQTLRLDASHFARLTPGEQSETYTLTVLDAAGQVQARRKLDSPALSSPDFWGTVRGPCVQDRAPGPHLTCYSADLKNSWAKLSGEFTLVTRDGQAAFLAATPSRNPWLNLTRVNLNSGKRVVWRVAAGASGESAQQRADLPQARAENVEAGVVRELPGGRLLACVRPGLSRAGCRYDVLDARTGTRRASLAAADYNTHFLKDDPEASQNGTYLAAYGNTVHLWDTASGRELLALRDPAWTGAFAPRAWVEPFEVLFTPDGKQLVVLVTDEDWTPQRAFVYALPSGKRVTSFPLASR</sequence>
<evidence type="ECO:0000313" key="2">
    <source>
        <dbReference type="EMBL" id="GAA5533366.1"/>
    </source>
</evidence>
<dbReference type="InterPro" id="IPR011044">
    <property type="entry name" value="Quino_amine_DH_bsu"/>
</dbReference>
<dbReference type="EMBL" id="BAABRV010000003">
    <property type="protein sequence ID" value="GAA5533366.1"/>
    <property type="molecule type" value="Genomic_DNA"/>
</dbReference>
<keyword evidence="3" id="KW-1185">Reference proteome</keyword>
<evidence type="ECO:0008006" key="4">
    <source>
        <dbReference type="Google" id="ProtNLM"/>
    </source>
</evidence>
<proteinExistence type="predicted"/>
<name>A0ABP9XFP3_9DEIO</name>
<protein>
    <recommendedName>
        <fullName evidence="4">WD40 repeat domain-containing protein</fullName>
    </recommendedName>
</protein>
<dbReference type="SUPFAM" id="SSF50969">
    <property type="entry name" value="YVTN repeat-like/Quinoprotein amine dehydrogenase"/>
    <property type="match status" value="1"/>
</dbReference>
<dbReference type="InterPro" id="IPR015943">
    <property type="entry name" value="WD40/YVTN_repeat-like_dom_sf"/>
</dbReference>
<reference evidence="2 3" key="1">
    <citation type="submission" date="2024-02" db="EMBL/GenBank/DDBJ databases">
        <title>Deinococcus aluminii NBRC 112889.</title>
        <authorList>
            <person name="Ichikawa N."/>
            <person name="Katano-Makiyama Y."/>
            <person name="Hidaka K."/>
        </authorList>
    </citation>
    <scope>NUCLEOTIDE SEQUENCE [LARGE SCALE GENOMIC DNA]</scope>
    <source>
        <strain evidence="2 3">NBRC 112889</strain>
    </source>
</reference>
<feature type="signal peptide" evidence="1">
    <location>
        <begin position="1"/>
        <end position="18"/>
    </location>
</feature>
<dbReference type="Gene3D" id="2.130.10.10">
    <property type="entry name" value="YVTN repeat-like/Quinoprotein amine dehydrogenase"/>
    <property type="match status" value="1"/>
</dbReference>
<accession>A0ABP9XFP3</accession>
<dbReference type="RefSeq" id="WP_345453451.1">
    <property type="nucleotide sequence ID" value="NZ_BAABRV010000003.1"/>
</dbReference>
<evidence type="ECO:0000256" key="1">
    <source>
        <dbReference type="SAM" id="SignalP"/>
    </source>
</evidence>
<keyword evidence="1" id="KW-0732">Signal</keyword>
<gene>
    <name evidence="2" type="ORF">Dalu01_01766</name>
</gene>
<feature type="chain" id="PRO_5046023158" description="WD40 repeat domain-containing protein" evidence="1">
    <location>
        <begin position="19"/>
        <end position="346"/>
    </location>
</feature>
<dbReference type="Proteomes" id="UP001404956">
    <property type="component" value="Unassembled WGS sequence"/>
</dbReference>
<organism evidence="2 3">
    <name type="scientific">Deinococcus aluminii</name>
    <dbReference type="NCBI Taxonomy" id="1656885"/>
    <lineage>
        <taxon>Bacteria</taxon>
        <taxon>Thermotogati</taxon>
        <taxon>Deinococcota</taxon>
        <taxon>Deinococci</taxon>
        <taxon>Deinococcales</taxon>
        <taxon>Deinococcaceae</taxon>
        <taxon>Deinococcus</taxon>
    </lineage>
</organism>
<comment type="caution">
    <text evidence="2">The sequence shown here is derived from an EMBL/GenBank/DDBJ whole genome shotgun (WGS) entry which is preliminary data.</text>
</comment>
<evidence type="ECO:0000313" key="3">
    <source>
        <dbReference type="Proteomes" id="UP001404956"/>
    </source>
</evidence>